<feature type="compositionally biased region" description="Basic and acidic residues" evidence="3">
    <location>
        <begin position="978"/>
        <end position="987"/>
    </location>
</feature>
<accession>A0ABD3HYF4</accession>
<dbReference type="InterPro" id="IPR002058">
    <property type="entry name" value="PAP_assoc"/>
</dbReference>
<feature type="region of interest" description="Disordered" evidence="3">
    <location>
        <begin position="1290"/>
        <end position="1354"/>
    </location>
</feature>
<feature type="region of interest" description="Disordered" evidence="3">
    <location>
        <begin position="79"/>
        <end position="107"/>
    </location>
</feature>
<dbReference type="EMBL" id="JBJQOH010000002">
    <property type="protein sequence ID" value="KAL3695829.1"/>
    <property type="molecule type" value="Genomic_DNA"/>
</dbReference>
<feature type="compositionally biased region" description="Basic and acidic residues" evidence="3">
    <location>
        <begin position="596"/>
        <end position="616"/>
    </location>
</feature>
<feature type="compositionally biased region" description="Low complexity" evidence="3">
    <location>
        <begin position="1342"/>
        <end position="1354"/>
    </location>
</feature>
<dbReference type="PANTHER" id="PTHR23092:SF48">
    <property type="entry name" value="NUCLEOTIDYLTRANSFERASE FAMILY PROTEIN"/>
    <property type="match status" value="1"/>
</dbReference>
<evidence type="ECO:0000256" key="2">
    <source>
        <dbReference type="ARBA" id="ARBA00022842"/>
    </source>
</evidence>
<feature type="compositionally biased region" description="Low complexity" evidence="3">
    <location>
        <begin position="953"/>
        <end position="962"/>
    </location>
</feature>
<keyword evidence="1" id="KW-0479">Metal-binding</keyword>
<feature type="compositionally biased region" description="Basic residues" evidence="3">
    <location>
        <begin position="687"/>
        <end position="702"/>
    </location>
</feature>
<evidence type="ECO:0000259" key="5">
    <source>
        <dbReference type="Pfam" id="PF22600"/>
    </source>
</evidence>
<keyword evidence="2" id="KW-0460">Magnesium</keyword>
<organism evidence="6 7">
    <name type="scientific">Riccia sorocarpa</name>
    <dbReference type="NCBI Taxonomy" id="122646"/>
    <lineage>
        <taxon>Eukaryota</taxon>
        <taxon>Viridiplantae</taxon>
        <taxon>Streptophyta</taxon>
        <taxon>Embryophyta</taxon>
        <taxon>Marchantiophyta</taxon>
        <taxon>Marchantiopsida</taxon>
        <taxon>Marchantiidae</taxon>
        <taxon>Marchantiales</taxon>
        <taxon>Ricciaceae</taxon>
        <taxon>Riccia</taxon>
    </lineage>
</organism>
<evidence type="ECO:0000313" key="6">
    <source>
        <dbReference type="EMBL" id="KAL3695829.1"/>
    </source>
</evidence>
<dbReference type="PANTHER" id="PTHR23092">
    <property type="entry name" value="POLY(A) RNA POLYMERASE"/>
    <property type="match status" value="1"/>
</dbReference>
<evidence type="ECO:0000256" key="3">
    <source>
        <dbReference type="SAM" id="MobiDB-lite"/>
    </source>
</evidence>
<protein>
    <recommendedName>
        <fullName evidence="8">Polymerase nucleotidyl transferase domain-containing protein</fullName>
    </recommendedName>
</protein>
<dbReference type="Pfam" id="PF03828">
    <property type="entry name" value="PAP_assoc"/>
    <property type="match status" value="1"/>
</dbReference>
<feature type="compositionally biased region" description="Polar residues" evidence="3">
    <location>
        <begin position="86"/>
        <end position="98"/>
    </location>
</feature>
<proteinExistence type="predicted"/>
<feature type="region of interest" description="Disordered" evidence="3">
    <location>
        <begin position="1077"/>
        <end position="1120"/>
    </location>
</feature>
<feature type="region of interest" description="Disordered" evidence="3">
    <location>
        <begin position="953"/>
        <end position="1025"/>
    </location>
</feature>
<feature type="region of interest" description="Disordered" evidence="3">
    <location>
        <begin position="651"/>
        <end position="711"/>
    </location>
</feature>
<dbReference type="SUPFAM" id="SSF81301">
    <property type="entry name" value="Nucleotidyltransferase"/>
    <property type="match status" value="1"/>
</dbReference>
<feature type="domain" description="Poly(A) RNA polymerase mitochondrial-like central palm" evidence="5">
    <location>
        <begin position="1583"/>
        <end position="1691"/>
    </location>
</feature>
<sequence length="1947" mass="213995">METQQLMDALTDHLAIYHRSYSPSIQSKERQKVIEWLAGLNYEQRQAALTIVDGPWVSILLSMQKYLTTEGRGSFILLPDMPGGNRDNTGSEFRASNQKKGKLDGSTPDSALTVQQLNLGRPLVSKKSERVDKACTRCSSTLPGLCFRRARGLVRRLHKEEEAGNELVRSIRLFSSEDGEAKVGLGKADGGRMLDCISISGDLLKNMDRFLEVMDDLSHHEFLKSPYHFPSSPWEEMPWLRDMGYYSLPAFIVNKFEFGLWSAWRYAQGSKRPPRSLGLRLKEPPTARGGKACSCELHNNAAMASSLIGKKLGFTSWWCQLPFNERSKMIKCSLAMACKSEVLKIANEVRASSARAGDESIRSKNKLWAVDAGERSRTSRGSISDSEVDQLRLLARKSGKGSAIASFLSGLQALKELSESGLLHAKEEDFGLVEEAEASRLFDSTLKVAHTLPDRVLRRVRNLLVKVRNDQVELELFGDENSGNLRSNTLDQKCEIKTGKSKKKKRKQSSTQRVEIVQKENNLLPQKLELIQKDELPTVTTLPAVKACRNTNHTKVLQFGEETEAETWISGPQQVIDLVKETASDNKSSSRKGKGGKSETRKADKLNHDSTLESRVSHVNGAEDSTVNGGCKHDCNCITKGVNCISANEREKENGNEVDRDDITDKKPAAEQYRPLPTSDLETQNGHPRKSSRKVKGGRSKSRREQKQLETTVVNMADTRTHDNEDSEACRGSTVMHMSGVRSSLYQDKYEKSTNGSTFPPLLKEGHVDSVRTCGQVWVKKAEAHGNGSVHKGVSSLSSARASYQECSLSVLVDEKEESCKLSQVETARKNALGTVSVDNRCSFLASTRDSHQEGERKGMVFRNADECQKSKSGSVDTSSSSHSETTDANLSRDHAAMNLAQGDPQGSSSNLLGVNSSQMQAQIGKPANERNGSSATTTICFGSFDTVLPDSLDSSASSQDAVPPAKAETQSSFRVLKGRESGENLVHHGSRRAQARDLGNWSEGAAQRPPIRASPNGPHTGTKTSRQLEFANTGVSPQQQLSLVRFAPHEWPGLVQVGNSGTCNPPTASDWLQLDAGRGLPPRVDASRFSNRSTSLPGYRNEQADASSSSASASSRPNATLHQEWPTFVQSFHVPRNLPVPYPSHNKAEFTGRCSPKPSKISPETWDVRGSNGTFVDEVEDKFAYDTDTDDYGVYKAGEFDDFDGYLVSEEEGDRSLDDVVDSSADYNQIFGGGVMYWNAADYAGMGYSRPGSLSSEDSSWARHEADLSVVLDDIVNCQLPQGAYPISKGPTVSNGTSSSPPSAPSVPVCFDHVGPAGSGNSRHGLHRPIGNGKPTVQPTQLQSSEELSALSREASSQMVDKVGVECIAQPLLRPIVVVRDFNSTRQGTSAVEALRLQEAKSPHIVPRSKRDFPSHRRRPPSPVLRCVPPAPPPPPPSPVANPRRRKGFMAARSGSSSPRHWGLMNWPFKDDPDTTEGRAKAGNQEGFVAGGRRRAGANSTPPMHPLSSALLRERLIAVPSLTLEQEHPDSALPVKTALIQVNNPPLYHCLLKMVKIIHVEIEAFCVQVAKENKRRRPFVHTAVKKVAHSLQVLWPRSRTKIFGSIATGLALPTSDVDLVVCLPPVRNLEPIKEAGILEGRNGIKETCLQHAARYLADQEWVKSDSLKTVENTLVPIINMVAEFHNQQCEVDDQESSLFHFANLRKYASRETGVRVDPSSAADVSVEHCKEDLDSCDEELKGPWGGKAERRLVRLDISFEAPSHTGLRTAELVRELVGQFPALSPLALVLKQFLTDRSLDHPYTGGLSSYCLVLLITRFLQHQSHVQSNRQPSSQNLGSLLVDFLHFFGCVFDPRSMGVRIRSGGMFLSRDHVNRIDPLYIEDPLHADNNVGRNCFRIQQCVKAFAEAYALLEKKADQFSGPSVDVVNEAANFELLQCILPSLANA</sequence>
<evidence type="ECO:0000259" key="4">
    <source>
        <dbReference type="Pfam" id="PF03828"/>
    </source>
</evidence>
<name>A0ABD3HYF4_9MARC</name>
<feature type="compositionally biased region" description="Basic and acidic residues" evidence="3">
    <location>
        <begin position="849"/>
        <end position="870"/>
    </location>
</feature>
<comment type="caution">
    <text evidence="6">The sequence shown here is derived from an EMBL/GenBank/DDBJ whole genome shotgun (WGS) entry which is preliminary data.</text>
</comment>
<dbReference type="Proteomes" id="UP001633002">
    <property type="component" value="Unassembled WGS sequence"/>
</dbReference>
<feature type="region of interest" description="Disordered" evidence="3">
    <location>
        <begin position="580"/>
        <end position="625"/>
    </location>
</feature>
<dbReference type="GO" id="GO:0016779">
    <property type="term" value="F:nucleotidyltransferase activity"/>
    <property type="evidence" value="ECO:0007669"/>
    <property type="project" value="UniProtKB-ARBA"/>
</dbReference>
<dbReference type="Gene3D" id="3.30.460.10">
    <property type="entry name" value="Beta Polymerase, domain 2"/>
    <property type="match status" value="1"/>
</dbReference>
<dbReference type="Pfam" id="PF22600">
    <property type="entry name" value="MTPAP-like_central"/>
    <property type="match status" value="1"/>
</dbReference>
<dbReference type="GO" id="GO:0046872">
    <property type="term" value="F:metal ion binding"/>
    <property type="evidence" value="ECO:0007669"/>
    <property type="project" value="UniProtKB-KW"/>
</dbReference>
<dbReference type="InterPro" id="IPR043519">
    <property type="entry name" value="NT_sf"/>
</dbReference>
<keyword evidence="7" id="KW-1185">Reference proteome</keyword>
<feature type="domain" description="PAP-associated" evidence="4">
    <location>
        <begin position="1837"/>
        <end position="1890"/>
    </location>
</feature>
<feature type="compositionally biased region" description="Pro residues" evidence="3">
    <location>
        <begin position="1430"/>
        <end position="1441"/>
    </location>
</feature>
<evidence type="ECO:0000313" key="7">
    <source>
        <dbReference type="Proteomes" id="UP001633002"/>
    </source>
</evidence>
<feature type="compositionally biased region" description="Low complexity" evidence="3">
    <location>
        <begin position="1107"/>
        <end position="1116"/>
    </location>
</feature>
<dbReference type="InterPro" id="IPR045862">
    <property type="entry name" value="Trf4-like"/>
</dbReference>
<evidence type="ECO:0008006" key="8">
    <source>
        <dbReference type="Google" id="ProtNLM"/>
    </source>
</evidence>
<feature type="compositionally biased region" description="Basic and acidic residues" evidence="3">
    <location>
        <begin position="651"/>
        <end position="669"/>
    </location>
</feature>
<feature type="compositionally biased region" description="Low complexity" evidence="3">
    <location>
        <begin position="871"/>
        <end position="884"/>
    </location>
</feature>
<reference evidence="6 7" key="1">
    <citation type="submission" date="2024-09" db="EMBL/GenBank/DDBJ databases">
        <title>Chromosome-scale assembly of Riccia sorocarpa.</title>
        <authorList>
            <person name="Paukszto L."/>
        </authorList>
    </citation>
    <scope>NUCLEOTIDE SEQUENCE [LARGE SCALE GENOMIC DNA]</scope>
    <source>
        <strain evidence="6">LP-2024</strain>
        <tissue evidence="6">Aerial parts of the thallus</tissue>
    </source>
</reference>
<dbReference type="SUPFAM" id="SSF81631">
    <property type="entry name" value="PAP/OAS1 substrate-binding domain"/>
    <property type="match status" value="1"/>
</dbReference>
<evidence type="ECO:0000256" key="1">
    <source>
        <dbReference type="ARBA" id="ARBA00022723"/>
    </source>
</evidence>
<gene>
    <name evidence="6" type="ORF">R1sor_009905</name>
</gene>
<feature type="compositionally biased region" description="Low complexity" evidence="3">
    <location>
        <begin position="1291"/>
        <end position="1310"/>
    </location>
</feature>
<dbReference type="Gene3D" id="1.10.1410.10">
    <property type="match status" value="1"/>
</dbReference>
<feature type="region of interest" description="Disordered" evidence="3">
    <location>
        <begin position="848"/>
        <end position="889"/>
    </location>
</feature>
<dbReference type="InterPro" id="IPR054708">
    <property type="entry name" value="MTPAP-like_central"/>
</dbReference>
<feature type="region of interest" description="Disordered" evidence="3">
    <location>
        <begin position="1403"/>
        <end position="1467"/>
    </location>
</feature>